<keyword evidence="5" id="KW-0963">Cytoplasm</keyword>
<organism evidence="12 13">
    <name type="scientific">Pseudogymnoascus destructans (strain ATCC MYA-4855 / 20631-21)</name>
    <name type="common">Bat white-nose syndrome fungus</name>
    <name type="synonym">Geomyces destructans</name>
    <dbReference type="NCBI Taxonomy" id="658429"/>
    <lineage>
        <taxon>Eukaryota</taxon>
        <taxon>Fungi</taxon>
        <taxon>Dikarya</taxon>
        <taxon>Ascomycota</taxon>
        <taxon>Pezizomycotina</taxon>
        <taxon>Leotiomycetes</taxon>
        <taxon>Thelebolales</taxon>
        <taxon>Thelebolaceae</taxon>
        <taxon>Pseudogymnoascus</taxon>
    </lineage>
</organism>
<keyword evidence="13" id="KW-1185">Reference proteome</keyword>
<accession>L8G6Q2</accession>
<feature type="compositionally biased region" description="Basic residues" evidence="9">
    <location>
        <begin position="292"/>
        <end position="304"/>
    </location>
</feature>
<feature type="domain" description="R3H" evidence="11">
    <location>
        <begin position="624"/>
        <end position="686"/>
    </location>
</feature>
<dbReference type="InterPro" id="IPR034082">
    <property type="entry name" value="R3H_G-patch"/>
</dbReference>
<evidence type="ECO:0000256" key="4">
    <source>
        <dbReference type="ARBA" id="ARBA00018964"/>
    </source>
</evidence>
<evidence type="ECO:0000256" key="8">
    <source>
        <dbReference type="ARBA" id="ARBA00023242"/>
    </source>
</evidence>
<reference evidence="13" key="1">
    <citation type="submission" date="2010-09" db="EMBL/GenBank/DDBJ databases">
        <title>The genome sequence of Geomyces destructans 20631-21.</title>
        <authorList>
            <consortium name="The Broad Institute Genome Sequencing Platform"/>
            <person name="Cuomo C.A."/>
            <person name="Blehert D.S."/>
            <person name="Lorch J.M."/>
            <person name="Young S.K."/>
            <person name="Zeng Q."/>
            <person name="Gargeya S."/>
            <person name="Fitzgerald M."/>
            <person name="Haas B."/>
            <person name="Abouelleil A."/>
            <person name="Alvarado L."/>
            <person name="Arachchi H.M."/>
            <person name="Berlin A."/>
            <person name="Brown A."/>
            <person name="Chapman S.B."/>
            <person name="Chen Z."/>
            <person name="Dunbar C."/>
            <person name="Freedman E."/>
            <person name="Gearin G."/>
            <person name="Gellesch M."/>
            <person name="Goldberg J."/>
            <person name="Griggs A."/>
            <person name="Gujja S."/>
            <person name="Heiman D."/>
            <person name="Howarth C."/>
            <person name="Larson L."/>
            <person name="Lui A."/>
            <person name="MacDonald P.J.P."/>
            <person name="Montmayeur A."/>
            <person name="Murphy C."/>
            <person name="Neiman D."/>
            <person name="Pearson M."/>
            <person name="Priest M."/>
            <person name="Roberts A."/>
            <person name="Saif S."/>
            <person name="Shea T."/>
            <person name="Shenoy N."/>
            <person name="Sisk P."/>
            <person name="Stolte C."/>
            <person name="Sykes S."/>
            <person name="Wortman J."/>
            <person name="Nusbaum C."/>
            <person name="Birren B."/>
        </authorList>
    </citation>
    <scope>NUCLEOTIDE SEQUENCE [LARGE SCALE GENOMIC DNA]</scope>
    <source>
        <strain evidence="13">ATCC MYA-4855 / 20631-21</strain>
    </source>
</reference>
<dbReference type="InParanoid" id="L8G6Q2"/>
<feature type="region of interest" description="Disordered" evidence="9">
    <location>
        <begin position="505"/>
        <end position="538"/>
    </location>
</feature>
<evidence type="ECO:0000256" key="1">
    <source>
        <dbReference type="ARBA" id="ARBA00004123"/>
    </source>
</evidence>
<feature type="compositionally biased region" description="Polar residues" evidence="9">
    <location>
        <begin position="55"/>
        <end position="68"/>
    </location>
</feature>
<dbReference type="STRING" id="658429.L8G6Q2"/>
<dbReference type="PROSITE" id="PS50174">
    <property type="entry name" value="G_PATCH"/>
    <property type="match status" value="1"/>
</dbReference>
<dbReference type="InterPro" id="IPR001374">
    <property type="entry name" value="R3H_dom"/>
</dbReference>
<dbReference type="InterPro" id="IPR000467">
    <property type="entry name" value="G_patch_dom"/>
</dbReference>
<feature type="compositionally biased region" description="Low complexity" evidence="9">
    <location>
        <begin position="177"/>
        <end position="218"/>
    </location>
</feature>
<evidence type="ECO:0000256" key="3">
    <source>
        <dbReference type="ARBA" id="ARBA00010306"/>
    </source>
</evidence>
<dbReference type="CDD" id="cd02646">
    <property type="entry name" value="R3H_G-patch"/>
    <property type="match status" value="1"/>
</dbReference>
<comment type="similarity">
    <text evidence="3">Belongs to the SQS1 family.</text>
</comment>
<dbReference type="VEuPathDB" id="FungiDB:GMDG_03153"/>
<keyword evidence="6" id="KW-0507">mRNA processing</keyword>
<name>L8G6Q2_PSED2</name>
<evidence type="ECO:0000256" key="5">
    <source>
        <dbReference type="ARBA" id="ARBA00022490"/>
    </source>
</evidence>
<dbReference type="GO" id="GO:0003676">
    <property type="term" value="F:nucleic acid binding"/>
    <property type="evidence" value="ECO:0007669"/>
    <property type="project" value="UniProtKB-UniRule"/>
</dbReference>
<dbReference type="GO" id="GO:0005737">
    <property type="term" value="C:cytoplasm"/>
    <property type="evidence" value="ECO:0007669"/>
    <property type="project" value="UniProtKB-SubCell"/>
</dbReference>
<feature type="domain" description="G-patch" evidence="10">
    <location>
        <begin position="748"/>
        <end position="791"/>
    </location>
</feature>
<dbReference type="Proteomes" id="UP000011064">
    <property type="component" value="Unassembled WGS sequence"/>
</dbReference>
<dbReference type="GO" id="GO:0006397">
    <property type="term" value="P:mRNA processing"/>
    <property type="evidence" value="ECO:0007669"/>
    <property type="project" value="UniProtKB-KW"/>
</dbReference>
<evidence type="ECO:0000256" key="6">
    <source>
        <dbReference type="ARBA" id="ARBA00022664"/>
    </source>
</evidence>
<evidence type="ECO:0000313" key="12">
    <source>
        <dbReference type="EMBL" id="ELR08358.1"/>
    </source>
</evidence>
<feature type="region of interest" description="Disordered" evidence="9">
    <location>
        <begin position="718"/>
        <end position="745"/>
    </location>
</feature>
<dbReference type="PANTHER" id="PTHR14195">
    <property type="entry name" value="G PATCH DOMAIN CONTAINING PROTEIN 2"/>
    <property type="match status" value="1"/>
</dbReference>
<dbReference type="OrthoDB" id="21470at2759"/>
<protein>
    <recommendedName>
        <fullName evidence="4">Protein SQS1</fullName>
    </recommendedName>
</protein>
<dbReference type="PROSITE" id="PS51061">
    <property type="entry name" value="R3H"/>
    <property type="match status" value="1"/>
</dbReference>
<keyword evidence="8" id="KW-0539">Nucleus</keyword>
<feature type="compositionally biased region" description="Basic and acidic residues" evidence="9">
    <location>
        <begin position="521"/>
        <end position="531"/>
    </location>
</feature>
<dbReference type="EMBL" id="GL573216">
    <property type="protein sequence ID" value="ELR08358.1"/>
    <property type="molecule type" value="Genomic_DNA"/>
</dbReference>
<feature type="compositionally biased region" description="Basic and acidic residues" evidence="9">
    <location>
        <begin position="249"/>
        <end position="276"/>
    </location>
</feature>
<dbReference type="InterPro" id="IPR036867">
    <property type="entry name" value="R3H_dom_sf"/>
</dbReference>
<feature type="region of interest" description="Disordered" evidence="9">
    <location>
        <begin position="1"/>
        <end position="68"/>
    </location>
</feature>
<dbReference type="Gene3D" id="3.30.1370.50">
    <property type="entry name" value="R3H-like domain"/>
    <property type="match status" value="1"/>
</dbReference>
<dbReference type="Pfam" id="PF01585">
    <property type="entry name" value="G-patch"/>
    <property type="match status" value="1"/>
</dbReference>
<feature type="compositionally biased region" description="Gly residues" evidence="9">
    <location>
        <begin position="7"/>
        <end position="20"/>
    </location>
</feature>
<evidence type="ECO:0000256" key="2">
    <source>
        <dbReference type="ARBA" id="ARBA00004496"/>
    </source>
</evidence>
<dbReference type="SUPFAM" id="SSF82708">
    <property type="entry name" value="R3H domain"/>
    <property type="match status" value="1"/>
</dbReference>
<feature type="region of interest" description="Disordered" evidence="9">
    <location>
        <begin position="248"/>
        <end position="306"/>
    </location>
</feature>
<evidence type="ECO:0000256" key="7">
    <source>
        <dbReference type="ARBA" id="ARBA00023187"/>
    </source>
</evidence>
<gene>
    <name evidence="12" type="ORF">GMDG_03153</name>
</gene>
<dbReference type="SMART" id="SM00443">
    <property type="entry name" value="G_patch"/>
    <property type="match status" value="1"/>
</dbReference>
<feature type="compositionally biased region" description="Acidic residues" evidence="9">
    <location>
        <begin position="442"/>
        <end position="465"/>
    </location>
</feature>
<sequence length="791" mass="86261">MVRSKKGPGGGGAGKSNGRGQGRRGRGGGRGGGGGDGGRRHVDDDDGANFIPFSGASTPASHPQGFSLQAEALNTQRHEPSRLSNLRLRDAKVSFVSGSILPPPETRGPETAMECMSLKESDSDLGTGGVMDSSEQAGNTPDDEEGSHESKEQDAFIIDTEGNQSIETNLPPPQIRSSSPTPSNSSEEVILFRGRGNNGQFFGSLPSTGPKPSKTPSLRTTINDDVTIYTEDKQSAIESSLTTDVLHLSGDRTQAKGKGKEKGHLPETPSTDRVDFQSKLSNSLDTPPLTSRKSRNGSGRNRKIRSVEDEMMNDYITNLEEQGLYVLGLGNGRELGDNDNDIFQQRDSSPDSDMELLEENLDPSDFLDQDTLELLDEVSGPIDAVLSRRDAKSGLQYLVAWSEYMSDKSGWVPAAAAALLTPQALNLIGKFEANTKLVTESLDGDADDSDSADDDLTESTDSEDDDMDLIQRQFDNLNDEKMARLLAKQFEFGFDSSELALFDGLNEPSGGSSSTARNRKREQFQLREKVSRTHQSGFPSATRLADAYDGFDVMDFERPSLKGRKGRLPFDVSDPELEASMQSAWENDRVKKKQRKEDREHRRALGVLGIHPDKPDLSMKYKEGMGIMAIKEEIRLFLIGKNTTLALPPMDKKDRIVVHEIANAFNLKSKSVGAERKRFPVLYRTHRTSAYNENVFTSVERRISRRFFPRMDVKGKNPMAKTSSGLRGTAGGYKDGDVVGGSAPELGVENRGRAMMEKMGWSSGTALGALNNKGILQPVSHVVKTTKAGLG</sequence>
<dbReference type="GO" id="GO:0005634">
    <property type="term" value="C:nucleus"/>
    <property type="evidence" value="ECO:0007669"/>
    <property type="project" value="UniProtKB-SubCell"/>
</dbReference>
<feature type="compositionally biased region" description="Polar residues" evidence="9">
    <location>
        <begin position="278"/>
        <end position="289"/>
    </location>
</feature>
<feature type="region of interest" description="Disordered" evidence="9">
    <location>
        <begin position="441"/>
        <end position="465"/>
    </location>
</feature>
<dbReference type="Pfam" id="PF01424">
    <property type="entry name" value="R3H"/>
    <property type="match status" value="1"/>
</dbReference>
<dbReference type="HOGENOM" id="CLU_007254_1_0_1"/>
<evidence type="ECO:0000259" key="11">
    <source>
        <dbReference type="PROSITE" id="PS51061"/>
    </source>
</evidence>
<proteinExistence type="inferred from homology"/>
<dbReference type="GO" id="GO:0008380">
    <property type="term" value="P:RNA splicing"/>
    <property type="evidence" value="ECO:0007669"/>
    <property type="project" value="UniProtKB-KW"/>
</dbReference>
<dbReference type="InterPro" id="IPR051189">
    <property type="entry name" value="Splicing_assoc_domain"/>
</dbReference>
<evidence type="ECO:0000256" key="9">
    <source>
        <dbReference type="SAM" id="MobiDB-lite"/>
    </source>
</evidence>
<comment type="subcellular location">
    <subcellularLocation>
        <location evidence="2">Cytoplasm</location>
    </subcellularLocation>
    <subcellularLocation>
        <location evidence="1">Nucleus</location>
    </subcellularLocation>
</comment>
<evidence type="ECO:0000313" key="13">
    <source>
        <dbReference type="Proteomes" id="UP000011064"/>
    </source>
</evidence>
<dbReference type="AlphaFoldDB" id="L8G6Q2"/>
<feature type="region of interest" description="Disordered" evidence="9">
    <location>
        <begin position="97"/>
        <end position="222"/>
    </location>
</feature>
<keyword evidence="7" id="KW-0508">mRNA splicing</keyword>
<evidence type="ECO:0000259" key="10">
    <source>
        <dbReference type="PROSITE" id="PS50174"/>
    </source>
</evidence>